<proteinExistence type="predicted"/>
<dbReference type="EMBL" id="CAJNNW010025946">
    <property type="protein sequence ID" value="CAE8681347.1"/>
    <property type="molecule type" value="Genomic_DNA"/>
</dbReference>
<evidence type="ECO:0000259" key="1">
    <source>
        <dbReference type="PROSITE" id="PS51278"/>
    </source>
</evidence>
<dbReference type="SUPFAM" id="SSF56235">
    <property type="entry name" value="N-terminal nucleophile aminohydrolases (Ntn hydrolases)"/>
    <property type="match status" value="1"/>
</dbReference>
<dbReference type="InterPro" id="IPR029055">
    <property type="entry name" value="Ntn_hydrolases_N"/>
</dbReference>
<organism evidence="2 3">
    <name type="scientific">Polarella glacialis</name>
    <name type="common">Dinoflagellate</name>
    <dbReference type="NCBI Taxonomy" id="89957"/>
    <lineage>
        <taxon>Eukaryota</taxon>
        <taxon>Sar</taxon>
        <taxon>Alveolata</taxon>
        <taxon>Dinophyceae</taxon>
        <taxon>Suessiales</taxon>
        <taxon>Suessiaceae</taxon>
        <taxon>Polarella</taxon>
    </lineage>
</organism>
<reference evidence="2" key="1">
    <citation type="submission" date="2021-02" db="EMBL/GenBank/DDBJ databases">
        <authorList>
            <person name="Dougan E. K."/>
            <person name="Rhodes N."/>
            <person name="Thang M."/>
            <person name="Chan C."/>
        </authorList>
    </citation>
    <scope>NUCLEOTIDE SEQUENCE</scope>
</reference>
<evidence type="ECO:0000313" key="3">
    <source>
        <dbReference type="Proteomes" id="UP000626109"/>
    </source>
</evidence>
<protein>
    <recommendedName>
        <fullName evidence="1">Glutamine amidotransferase type-2 domain-containing protein</fullName>
    </recommendedName>
</protein>
<name>A0A813JGM7_POLGL</name>
<dbReference type="InterPro" id="IPR017932">
    <property type="entry name" value="GATase_2_dom"/>
</dbReference>
<dbReference type="SUPFAM" id="SSF52402">
    <property type="entry name" value="Adenine nucleotide alpha hydrolases-like"/>
    <property type="match status" value="1"/>
</dbReference>
<sequence length="943" mass="103225">MGTFLMTSMLVLQMDVVNRFMQFRGDGIRQLEVEGLTFLQNVFFSELDSGHGAAGPPPAPPVGQNWTDGGGEWLRGAEAPGVLALFSGRIFNFRELGFPQASTEAEALLAAYVRYGPTFVRRLRGEFSLCIVDLPRKRYVLAVDAFGTRPLHYGRIADRVAPAAASVEAVARSPTDRPGFGVASYRSALASLLGTEAVRVVPPNSILVFDEHFELLERRTVFEFDLRQWKHTFIDWERAFEESVLLRSSGMPALSGQEVAKAAAQSAPFLGLSAGLDSGALHAALLKLGLDHVTYTVTGMEDMEVLRERVKAATIGGARRDAPAIRKQSSHKSSHLPTLLCRILQVNAEVLHHEKVWLNHNCEPNMMKEHFAGKVTQDPAALGISAICRDAVARGGHRIMLSAQGGDELFSDGGNRGVRPGGPLKSSHGRFFGLFPESLSGLFPWKRFFLGLQRDMLLKEVLTAGSQGVEVRFPLLDPQQMQEFLWLAAKLKNRHYKAPLHTYMASQGYPFVAPVPHDGSLSFEASTVTGLRRGYQASERRLLSRPVFAEFGRCEGGSRKGWFTKQLGSKLFERCWQRVEARAQAVDIQQKRHLHVINGCAQGRLEQLDLALARCSELGIFANVSSGCAEGHLHARRGSGQTCLGLLEANHPHLIGLVLAKAALAGLCSAATCHCHAKQRWGLSSNFRVFSQTSSPDFLACSSEQSTSQEGALRHQPLIDAECALHCAGVAPAIAGGSGLAILGGGRTDDIRQFAVVKPQVNHSTSCNLELQTARDRWTLQMVHAMNMDVAQVVHFTSRCASAPGRLAEVWLDPARYLQRVAEDESLLLGLRLAAQEVFRLASAFSSEFAGNRLSLSETHLLLCLPPSCAEVSPGQLRAAVWHFAAEPELAAWLGGLARSRHFRRGPAALPSEISVAFSGWPRFRNGWQVTQERLQQESIVRV</sequence>
<dbReference type="Pfam" id="PF13537">
    <property type="entry name" value="GATase_7"/>
    <property type="match status" value="1"/>
</dbReference>
<evidence type="ECO:0000313" key="2">
    <source>
        <dbReference type="EMBL" id="CAE8681347.1"/>
    </source>
</evidence>
<comment type="caution">
    <text evidence="2">The sequence shown here is derived from an EMBL/GenBank/DDBJ whole genome shotgun (WGS) entry which is preliminary data.</text>
</comment>
<dbReference type="Gene3D" id="3.40.50.620">
    <property type="entry name" value="HUPs"/>
    <property type="match status" value="1"/>
</dbReference>
<dbReference type="AlphaFoldDB" id="A0A813JGM7"/>
<dbReference type="PROSITE" id="PS51278">
    <property type="entry name" value="GATASE_TYPE_2"/>
    <property type="match status" value="1"/>
</dbReference>
<dbReference type="InterPro" id="IPR014729">
    <property type="entry name" value="Rossmann-like_a/b/a_fold"/>
</dbReference>
<gene>
    <name evidence="2" type="ORF">PGLA2088_LOCUS22391</name>
</gene>
<accession>A0A813JGM7</accession>
<dbReference type="Proteomes" id="UP000626109">
    <property type="component" value="Unassembled WGS sequence"/>
</dbReference>
<feature type="domain" description="Glutamine amidotransferase type-2" evidence="1">
    <location>
        <begin position="1"/>
        <end position="212"/>
    </location>
</feature>
<dbReference type="Gene3D" id="3.60.20.10">
    <property type="entry name" value="Glutamine Phosphoribosylpyrophosphate, subunit 1, domain 1"/>
    <property type="match status" value="1"/>
</dbReference>